<feature type="transmembrane region" description="Helical" evidence="6">
    <location>
        <begin position="385"/>
        <end position="407"/>
    </location>
</feature>
<dbReference type="InterPro" id="IPR020846">
    <property type="entry name" value="MFS_dom"/>
</dbReference>
<evidence type="ECO:0000256" key="6">
    <source>
        <dbReference type="SAM" id="Phobius"/>
    </source>
</evidence>
<dbReference type="InterPro" id="IPR024989">
    <property type="entry name" value="MFS_assoc_dom"/>
</dbReference>
<feature type="transmembrane region" description="Helical" evidence="6">
    <location>
        <begin position="78"/>
        <end position="102"/>
    </location>
</feature>
<evidence type="ECO:0000256" key="4">
    <source>
        <dbReference type="ARBA" id="ARBA00023136"/>
    </source>
</evidence>
<dbReference type="PANTHER" id="PTHR23539:SF1">
    <property type="entry name" value="MAJOR FACILITATOR SUPERFAMILY (MFS) PROFILE DOMAIN-CONTAINING PROTEIN"/>
    <property type="match status" value="1"/>
</dbReference>
<dbReference type="SUPFAM" id="SSF103473">
    <property type="entry name" value="MFS general substrate transporter"/>
    <property type="match status" value="2"/>
</dbReference>
<dbReference type="GeneID" id="24416691"/>
<dbReference type="Pfam" id="PF07690">
    <property type="entry name" value="MFS_1"/>
    <property type="match status" value="1"/>
</dbReference>
<dbReference type="Pfam" id="PF12832">
    <property type="entry name" value="MFS_1_like"/>
    <property type="match status" value="1"/>
</dbReference>
<dbReference type="HOGENOM" id="CLU_038484_0_0_1"/>
<dbReference type="AlphaFoldDB" id="E3QZ98"/>
<dbReference type="Gene3D" id="1.20.1250.20">
    <property type="entry name" value="MFS general substrate transporter like domains"/>
    <property type="match status" value="1"/>
</dbReference>
<evidence type="ECO:0000256" key="3">
    <source>
        <dbReference type="ARBA" id="ARBA00022989"/>
    </source>
</evidence>
<feature type="compositionally biased region" description="Basic and acidic residues" evidence="5">
    <location>
        <begin position="19"/>
        <end position="35"/>
    </location>
</feature>
<feature type="transmembrane region" description="Helical" evidence="6">
    <location>
        <begin position="260"/>
        <end position="279"/>
    </location>
</feature>
<dbReference type="InterPro" id="IPR011701">
    <property type="entry name" value="MFS"/>
</dbReference>
<proteinExistence type="predicted"/>
<gene>
    <name evidence="8" type="ORF">GLRG_11327</name>
</gene>
<keyword evidence="9" id="KW-1185">Reference proteome</keyword>
<feature type="transmembrane region" description="Helical" evidence="6">
    <location>
        <begin position="413"/>
        <end position="432"/>
    </location>
</feature>
<keyword evidence="3 6" id="KW-1133">Transmembrane helix</keyword>
<protein>
    <submittedName>
        <fullName evidence="8">Major facilitator superfamily transporter</fullName>
    </submittedName>
</protein>
<dbReference type="EMBL" id="GG697413">
    <property type="protein sequence ID" value="EFQ36186.1"/>
    <property type="molecule type" value="Genomic_DNA"/>
</dbReference>
<dbReference type="OrthoDB" id="5208908at2759"/>
<feature type="transmembrane region" description="Helical" evidence="6">
    <location>
        <begin position="351"/>
        <end position="373"/>
    </location>
</feature>
<feature type="transmembrane region" description="Helical" evidence="6">
    <location>
        <begin position="508"/>
        <end position="531"/>
    </location>
</feature>
<dbReference type="eggNOG" id="ENOG502SENH">
    <property type="taxonomic scope" value="Eukaryota"/>
</dbReference>
<evidence type="ECO:0000256" key="1">
    <source>
        <dbReference type="ARBA" id="ARBA00004141"/>
    </source>
</evidence>
<evidence type="ECO:0000313" key="9">
    <source>
        <dbReference type="Proteomes" id="UP000008782"/>
    </source>
</evidence>
<feature type="transmembrane region" description="Helical" evidence="6">
    <location>
        <begin position="114"/>
        <end position="134"/>
    </location>
</feature>
<name>E3QZ98_COLGM</name>
<feature type="compositionally biased region" description="Basic and acidic residues" evidence="5">
    <location>
        <begin position="303"/>
        <end position="312"/>
    </location>
</feature>
<dbReference type="GO" id="GO:0016020">
    <property type="term" value="C:membrane"/>
    <property type="evidence" value="ECO:0007669"/>
    <property type="project" value="UniProtKB-SubCell"/>
</dbReference>
<accession>E3QZ98</accession>
<feature type="region of interest" description="Disordered" evidence="5">
    <location>
        <begin position="294"/>
        <end position="317"/>
    </location>
</feature>
<feature type="domain" description="Major facilitator superfamily (MFS) profile" evidence="7">
    <location>
        <begin position="350"/>
        <end position="543"/>
    </location>
</feature>
<sequence length="543" mass="57859">MDAKDNQNYRNAISLDYMHPAEPRTEADYKQDKQDLPSGASASEPATMLNVPLDGTYSQGEPEPMDPKLVKMRRQARWALLAMAFFMGDVQEGLGPFLGVYLQDHNWAPGMRGSVVAMSHVATIIMSGPIGALIDATSYKRVLVATFACTVGTCQGLNLLSTHPACVFTTQMVSAVAGASLIPLLVALTMGVCDEDPEAAEAGAAGVVEPAAGGKDKDKKKKNKHSFIALNGRNQASNHLGNMITAGAAGALGQKFGLPAVFYLVIACCACTMGIVWLIPEGAIDHAAARGRVPVDSETDDNNSQHHQDMQERGVAGKKGGFHLPGLGKNKNKKKKNADSSLMILIKNKPLAIVAVTVFLFHLGNACILYIYGQALVVAGEGDPAQTTGLTVIIAQATMTIMSVLTAWVADRWGYWLLVMLSYIVLPIRAVLAGKVIKYWAIWPVQILDGIAHGILSVATPGMVAMIMAGTGRINVAYGIAGNMTRQSGSAISHSLGGWMSEVKGYNFAIMLCGVFPAVGLIIWVSTFRLLRPLVDVKKAPKE</sequence>
<organism evidence="9">
    <name type="scientific">Colletotrichum graminicola (strain M1.001 / M2 / FGSC 10212)</name>
    <name type="common">Maize anthracnose fungus</name>
    <name type="synonym">Glomerella graminicola</name>
    <dbReference type="NCBI Taxonomy" id="645133"/>
    <lineage>
        <taxon>Eukaryota</taxon>
        <taxon>Fungi</taxon>
        <taxon>Dikarya</taxon>
        <taxon>Ascomycota</taxon>
        <taxon>Pezizomycotina</taxon>
        <taxon>Sordariomycetes</taxon>
        <taxon>Hypocreomycetidae</taxon>
        <taxon>Glomerellales</taxon>
        <taxon>Glomerellaceae</taxon>
        <taxon>Colletotrichum</taxon>
        <taxon>Colletotrichum graminicola species complex</taxon>
    </lineage>
</organism>
<feature type="region of interest" description="Disordered" evidence="5">
    <location>
        <begin position="1"/>
        <end position="66"/>
    </location>
</feature>
<dbReference type="RefSeq" id="XP_008100206.1">
    <property type="nucleotide sequence ID" value="XM_008102015.1"/>
</dbReference>
<dbReference type="PROSITE" id="PS50850">
    <property type="entry name" value="MFS"/>
    <property type="match status" value="1"/>
</dbReference>
<dbReference type="VEuPathDB" id="FungiDB:GLRG_11327"/>
<comment type="subcellular location">
    <subcellularLocation>
        <location evidence="1">Membrane</location>
        <topology evidence="1">Multi-pass membrane protein</topology>
    </subcellularLocation>
</comment>
<dbReference type="InterPro" id="IPR036259">
    <property type="entry name" value="MFS_trans_sf"/>
</dbReference>
<dbReference type="Proteomes" id="UP000008782">
    <property type="component" value="Unassembled WGS sequence"/>
</dbReference>
<reference evidence="9" key="1">
    <citation type="journal article" date="2012" name="Nat. Genet.">
        <title>Lifestyle transitions in plant pathogenic Colletotrichum fungi deciphered by genome and transcriptome analyses.</title>
        <authorList>
            <person name="O'Connell R.J."/>
            <person name="Thon M.R."/>
            <person name="Hacquard S."/>
            <person name="Amyotte S.G."/>
            <person name="Kleemann J."/>
            <person name="Torres M.F."/>
            <person name="Damm U."/>
            <person name="Buiate E.A."/>
            <person name="Epstein L."/>
            <person name="Alkan N."/>
            <person name="Altmueller J."/>
            <person name="Alvarado-Balderrama L."/>
            <person name="Bauser C.A."/>
            <person name="Becker C."/>
            <person name="Birren B.W."/>
            <person name="Chen Z."/>
            <person name="Choi J."/>
            <person name="Crouch J.A."/>
            <person name="Duvick J.P."/>
            <person name="Farman M.A."/>
            <person name="Gan P."/>
            <person name="Heiman D."/>
            <person name="Henrissat B."/>
            <person name="Howard R.J."/>
            <person name="Kabbage M."/>
            <person name="Koch C."/>
            <person name="Kracher B."/>
            <person name="Kubo Y."/>
            <person name="Law A.D."/>
            <person name="Lebrun M.-H."/>
            <person name="Lee Y.-H."/>
            <person name="Miyara I."/>
            <person name="Moore N."/>
            <person name="Neumann U."/>
            <person name="Nordstroem K."/>
            <person name="Panaccione D.G."/>
            <person name="Panstruga R."/>
            <person name="Place M."/>
            <person name="Proctor R.H."/>
            <person name="Prusky D."/>
            <person name="Rech G."/>
            <person name="Reinhardt R."/>
            <person name="Rollins J.A."/>
            <person name="Rounsley S."/>
            <person name="Schardl C.L."/>
            <person name="Schwartz D.C."/>
            <person name="Shenoy N."/>
            <person name="Shirasu K."/>
            <person name="Sikhakolli U.R."/>
            <person name="Stueber K."/>
            <person name="Sukno S.A."/>
            <person name="Sweigard J.A."/>
            <person name="Takano Y."/>
            <person name="Takahara H."/>
            <person name="Trail F."/>
            <person name="van der Does H.C."/>
            <person name="Voll L.M."/>
            <person name="Will I."/>
            <person name="Young S."/>
            <person name="Zeng Q."/>
            <person name="Zhang J."/>
            <person name="Zhou S."/>
            <person name="Dickman M.B."/>
            <person name="Schulze-Lefert P."/>
            <person name="Ver Loren van Themaat E."/>
            <person name="Ma L.-J."/>
            <person name="Vaillancourt L.J."/>
        </authorList>
    </citation>
    <scope>NUCLEOTIDE SEQUENCE [LARGE SCALE GENOMIC DNA]</scope>
    <source>
        <strain evidence="9">M1.001 / M2 / FGSC 10212</strain>
    </source>
</reference>
<dbReference type="PANTHER" id="PTHR23539">
    <property type="entry name" value="MFS TRANSPORTER"/>
    <property type="match status" value="1"/>
</dbReference>
<evidence type="ECO:0000313" key="8">
    <source>
        <dbReference type="EMBL" id="EFQ36186.1"/>
    </source>
</evidence>
<dbReference type="GO" id="GO:0022857">
    <property type="term" value="F:transmembrane transporter activity"/>
    <property type="evidence" value="ECO:0007669"/>
    <property type="project" value="InterPro"/>
</dbReference>
<keyword evidence="4 6" id="KW-0472">Membrane</keyword>
<keyword evidence="2 6" id="KW-0812">Transmembrane</keyword>
<evidence type="ECO:0000256" key="5">
    <source>
        <dbReference type="SAM" id="MobiDB-lite"/>
    </source>
</evidence>
<evidence type="ECO:0000256" key="2">
    <source>
        <dbReference type="ARBA" id="ARBA00022692"/>
    </source>
</evidence>
<evidence type="ECO:0000259" key="7">
    <source>
        <dbReference type="PROSITE" id="PS50850"/>
    </source>
</evidence>